<evidence type="ECO:0000256" key="2">
    <source>
        <dbReference type="ARBA" id="ARBA00025428"/>
    </source>
</evidence>
<reference evidence="4" key="1">
    <citation type="submission" date="2021-08" db="EMBL/GenBank/DDBJ databases">
        <title>WGS assembly of Ceratopteris richardii.</title>
        <authorList>
            <person name="Marchant D.B."/>
            <person name="Chen G."/>
            <person name="Jenkins J."/>
            <person name="Shu S."/>
            <person name="Leebens-Mack J."/>
            <person name="Grimwood J."/>
            <person name="Schmutz J."/>
            <person name="Soltis P."/>
            <person name="Soltis D."/>
            <person name="Chen Z.-H."/>
        </authorList>
    </citation>
    <scope>NUCLEOTIDE SEQUENCE</scope>
    <source>
        <strain evidence="4">Whitten #5841</strain>
        <tissue evidence="4">Leaf</tissue>
    </source>
</reference>
<protein>
    <recommendedName>
        <fullName evidence="3">BFN domain-containing protein</fullName>
    </recommendedName>
</protein>
<evidence type="ECO:0000313" key="4">
    <source>
        <dbReference type="EMBL" id="KAH7282304.1"/>
    </source>
</evidence>
<dbReference type="Gene3D" id="3.10.690.10">
    <property type="entry name" value="Bifunctional nuclease domain"/>
    <property type="match status" value="1"/>
</dbReference>
<comment type="caution">
    <text evidence="4">The sequence shown here is derived from an EMBL/GenBank/DDBJ whole genome shotgun (WGS) entry which is preliminary data.</text>
</comment>
<dbReference type="OMA" id="KHLRCAH"/>
<name>A0A8T2QF68_CERRI</name>
<dbReference type="PROSITE" id="PS51658">
    <property type="entry name" value="BFN"/>
    <property type="match status" value="1"/>
</dbReference>
<dbReference type="PANTHER" id="PTHR15160:SF3">
    <property type="entry name" value="BIFUNCTIONAL NUCLEASE 1"/>
    <property type="match status" value="1"/>
</dbReference>
<dbReference type="GO" id="GO:0004518">
    <property type="term" value="F:nuclease activity"/>
    <property type="evidence" value="ECO:0007669"/>
    <property type="project" value="InterPro"/>
</dbReference>
<sequence>METLACPSVFPMNSCSIKANSRQMSAPLIPVASHLPVHKFGVPRGRNCIRPRLSIKRISCSNDMHFNATEHHQQKDDYINSTVIEAAVEVKSGSDGFFIKMRDGQHIRCVQNNPDGGRLPEYAPQPVIVLKMEDGSNLLLPIIVLELPAAMLMETIRNVHLARPTVYQVLQDLIAVMGYRVKLVRITKRVQEAYYAQLILCKDLVDEAQEVILDLRPSDAINVAARCQAPIQVNRDLAYGDGVRMINDPIKVHMHTSSSGVQRAPPRASVVTELDRPQTDQASSLEAEEFVLVRSMFMAAAEERYTDAARIRDELKDLRAKGNN</sequence>
<dbReference type="OrthoDB" id="566255at2759"/>
<feature type="domain" description="BFN" evidence="3">
    <location>
        <begin position="109"/>
        <end position="245"/>
    </location>
</feature>
<dbReference type="PANTHER" id="PTHR15160">
    <property type="entry name" value="VON HIPPEL-LINDAU PROTEIN"/>
    <property type="match status" value="1"/>
</dbReference>
<comment type="function">
    <text evidence="2">Bifunctional nuclease with both RNase and DNase activities. Involved in basal defense response. Participates in abscisic acid-derived callose deposition following infection by a necrotrophic pathogen.</text>
</comment>
<dbReference type="GO" id="GO:0005634">
    <property type="term" value="C:nucleus"/>
    <property type="evidence" value="ECO:0007669"/>
    <property type="project" value="TreeGrafter"/>
</dbReference>
<dbReference type="GO" id="GO:0016567">
    <property type="term" value="P:protein ubiquitination"/>
    <property type="evidence" value="ECO:0007669"/>
    <property type="project" value="TreeGrafter"/>
</dbReference>
<dbReference type="InterPro" id="IPR003729">
    <property type="entry name" value="Bi_nuclease_dom"/>
</dbReference>
<evidence type="ECO:0000259" key="3">
    <source>
        <dbReference type="PROSITE" id="PS51658"/>
    </source>
</evidence>
<accession>A0A8T2QF68</accession>
<comment type="similarity">
    <text evidence="1">Belongs to the bifunctional nuclease family.</text>
</comment>
<dbReference type="Proteomes" id="UP000825935">
    <property type="component" value="Chromosome 35"/>
</dbReference>
<dbReference type="EMBL" id="CM035440">
    <property type="protein sequence ID" value="KAH7282304.1"/>
    <property type="molecule type" value="Genomic_DNA"/>
</dbReference>
<dbReference type="AlphaFoldDB" id="A0A8T2QF68"/>
<evidence type="ECO:0000313" key="5">
    <source>
        <dbReference type="Proteomes" id="UP000825935"/>
    </source>
</evidence>
<dbReference type="SUPFAM" id="SSF103256">
    <property type="entry name" value="Hypothetical protein TM0160"/>
    <property type="match status" value="1"/>
</dbReference>
<dbReference type="GO" id="GO:0030891">
    <property type="term" value="C:VCB complex"/>
    <property type="evidence" value="ECO:0007669"/>
    <property type="project" value="TreeGrafter"/>
</dbReference>
<gene>
    <name evidence="4" type="ORF">KP509_35G024400</name>
</gene>
<keyword evidence="5" id="KW-1185">Reference proteome</keyword>
<dbReference type="Pfam" id="PF02577">
    <property type="entry name" value="BFN_dom"/>
    <property type="match status" value="1"/>
</dbReference>
<proteinExistence type="inferred from homology"/>
<organism evidence="4 5">
    <name type="scientific">Ceratopteris richardii</name>
    <name type="common">Triangle waterfern</name>
    <dbReference type="NCBI Taxonomy" id="49495"/>
    <lineage>
        <taxon>Eukaryota</taxon>
        <taxon>Viridiplantae</taxon>
        <taxon>Streptophyta</taxon>
        <taxon>Embryophyta</taxon>
        <taxon>Tracheophyta</taxon>
        <taxon>Polypodiopsida</taxon>
        <taxon>Polypodiidae</taxon>
        <taxon>Polypodiales</taxon>
        <taxon>Pteridineae</taxon>
        <taxon>Pteridaceae</taxon>
        <taxon>Parkerioideae</taxon>
        <taxon>Ceratopteris</taxon>
    </lineage>
</organism>
<evidence type="ECO:0000256" key="1">
    <source>
        <dbReference type="ARBA" id="ARBA00009095"/>
    </source>
</evidence>
<dbReference type="InterPro" id="IPR036104">
    <property type="entry name" value="BFN_sf"/>
</dbReference>